<gene>
    <name evidence="2" type="ORF">EJB05_22482</name>
</gene>
<sequence>MPLMTSGLREVSYQRWRKNSRQARSWSTEPPPGLSEPGRAINGKDDGSDSEASDVRAEEPKERVQLPERQRGLFLSLLTPHSLDFMASTVEYVRSVEETDVLLISKEWRQFTPVRRASRVSDQKFGADMWAHPCAYRRKMLCFLSVSKSPLRGLDPAAATLEGAELEEDEEFYELLGSNPLLLRLQRRRRPPPP</sequence>
<evidence type="ECO:0000256" key="1">
    <source>
        <dbReference type="SAM" id="MobiDB-lite"/>
    </source>
</evidence>
<evidence type="ECO:0000313" key="2">
    <source>
        <dbReference type="EMBL" id="TVU30838.1"/>
    </source>
</evidence>
<dbReference type="Proteomes" id="UP000324897">
    <property type="component" value="Chromosome 1"/>
</dbReference>
<feature type="region of interest" description="Disordered" evidence="1">
    <location>
        <begin position="14"/>
        <end position="64"/>
    </location>
</feature>
<organism evidence="2 3">
    <name type="scientific">Eragrostis curvula</name>
    <name type="common">weeping love grass</name>
    <dbReference type="NCBI Taxonomy" id="38414"/>
    <lineage>
        <taxon>Eukaryota</taxon>
        <taxon>Viridiplantae</taxon>
        <taxon>Streptophyta</taxon>
        <taxon>Embryophyta</taxon>
        <taxon>Tracheophyta</taxon>
        <taxon>Spermatophyta</taxon>
        <taxon>Magnoliopsida</taxon>
        <taxon>Liliopsida</taxon>
        <taxon>Poales</taxon>
        <taxon>Poaceae</taxon>
        <taxon>PACMAD clade</taxon>
        <taxon>Chloridoideae</taxon>
        <taxon>Eragrostideae</taxon>
        <taxon>Eragrostidinae</taxon>
        <taxon>Eragrostis</taxon>
    </lineage>
</organism>
<reference evidence="2 3" key="1">
    <citation type="journal article" date="2019" name="Sci. Rep.">
        <title>A high-quality genome of Eragrostis curvula grass provides insights into Poaceae evolution and supports new strategies to enhance forage quality.</title>
        <authorList>
            <person name="Carballo J."/>
            <person name="Santos B.A.C.M."/>
            <person name="Zappacosta D."/>
            <person name="Garbus I."/>
            <person name="Selva J.P."/>
            <person name="Gallo C.A."/>
            <person name="Diaz A."/>
            <person name="Albertini E."/>
            <person name="Caccamo M."/>
            <person name="Echenique V."/>
        </authorList>
    </citation>
    <scope>NUCLEOTIDE SEQUENCE [LARGE SCALE GENOMIC DNA]</scope>
    <source>
        <strain evidence="3">cv. Victoria</strain>
        <tissue evidence="2">Leaf</tissue>
    </source>
</reference>
<name>A0A5J9V5P4_9POAL</name>
<protein>
    <submittedName>
        <fullName evidence="2">Uncharacterized protein</fullName>
    </submittedName>
</protein>
<dbReference type="EMBL" id="RWGY01000011">
    <property type="protein sequence ID" value="TVU30838.1"/>
    <property type="molecule type" value="Genomic_DNA"/>
</dbReference>
<comment type="caution">
    <text evidence="2">The sequence shown here is derived from an EMBL/GenBank/DDBJ whole genome shotgun (WGS) entry which is preliminary data.</text>
</comment>
<keyword evidence="3" id="KW-1185">Reference proteome</keyword>
<proteinExistence type="predicted"/>
<evidence type="ECO:0000313" key="3">
    <source>
        <dbReference type="Proteomes" id="UP000324897"/>
    </source>
</evidence>
<dbReference type="AlphaFoldDB" id="A0A5J9V5P4"/>
<dbReference type="Gramene" id="TVU30838">
    <property type="protein sequence ID" value="TVU30838"/>
    <property type="gene ID" value="EJB05_22482"/>
</dbReference>
<accession>A0A5J9V5P4</accession>
<feature type="compositionally biased region" description="Basic and acidic residues" evidence="1">
    <location>
        <begin position="42"/>
        <end position="64"/>
    </location>
</feature>